<dbReference type="PRINTS" id="PR00038">
    <property type="entry name" value="HTHLUXR"/>
</dbReference>
<keyword evidence="1" id="KW-0597">Phosphoprotein</keyword>
<dbReference type="PANTHER" id="PTHR43214:SF17">
    <property type="entry name" value="TRANSCRIPTIONAL REGULATORY PROTEIN RCSB"/>
    <property type="match status" value="1"/>
</dbReference>
<protein>
    <recommendedName>
        <fullName evidence="8">DNA-binding response regulator</fullName>
    </recommendedName>
</protein>
<dbReference type="InterPro" id="IPR000792">
    <property type="entry name" value="Tscrpt_reg_LuxR_C"/>
</dbReference>
<evidence type="ECO:0000259" key="5">
    <source>
        <dbReference type="PROSITE" id="PS50110"/>
    </source>
</evidence>
<dbReference type="GO" id="GO:0003677">
    <property type="term" value="F:DNA binding"/>
    <property type="evidence" value="ECO:0007669"/>
    <property type="project" value="UniProtKB-KW"/>
</dbReference>
<dbReference type="CDD" id="cd06170">
    <property type="entry name" value="LuxR_C_like"/>
    <property type="match status" value="1"/>
</dbReference>
<evidence type="ECO:0000259" key="4">
    <source>
        <dbReference type="PROSITE" id="PS50043"/>
    </source>
</evidence>
<dbReference type="InterPro" id="IPR001789">
    <property type="entry name" value="Sig_transdc_resp-reg_receiver"/>
</dbReference>
<dbReference type="GO" id="GO:0000160">
    <property type="term" value="P:phosphorelay signal transduction system"/>
    <property type="evidence" value="ECO:0007669"/>
    <property type="project" value="InterPro"/>
</dbReference>
<name>A0AAW3MMB2_9BURK</name>
<dbReference type="Proteomes" id="UP000056453">
    <property type="component" value="Unassembled WGS sequence"/>
</dbReference>
<dbReference type="Gene3D" id="3.40.50.2300">
    <property type="match status" value="1"/>
</dbReference>
<evidence type="ECO:0000256" key="3">
    <source>
        <dbReference type="PROSITE-ProRule" id="PRU00169"/>
    </source>
</evidence>
<proteinExistence type="predicted"/>
<comment type="caution">
    <text evidence="6">The sequence shown here is derived from an EMBL/GenBank/DDBJ whole genome shotgun (WGS) entry which is preliminary data.</text>
</comment>
<dbReference type="Pfam" id="PF00072">
    <property type="entry name" value="Response_reg"/>
    <property type="match status" value="1"/>
</dbReference>
<dbReference type="SMART" id="SM00421">
    <property type="entry name" value="HTH_LUXR"/>
    <property type="match status" value="1"/>
</dbReference>
<keyword evidence="2" id="KW-0238">DNA-binding</keyword>
<dbReference type="PROSITE" id="PS50043">
    <property type="entry name" value="HTH_LUXR_2"/>
    <property type="match status" value="1"/>
</dbReference>
<dbReference type="SMART" id="SM00448">
    <property type="entry name" value="REC"/>
    <property type="match status" value="1"/>
</dbReference>
<dbReference type="Gene3D" id="1.10.10.10">
    <property type="entry name" value="Winged helix-like DNA-binding domain superfamily/Winged helix DNA-binding domain"/>
    <property type="match status" value="1"/>
</dbReference>
<dbReference type="CDD" id="cd17535">
    <property type="entry name" value="REC_NarL-like"/>
    <property type="match status" value="1"/>
</dbReference>
<dbReference type="InterPro" id="IPR058245">
    <property type="entry name" value="NreC/VraR/RcsB-like_REC"/>
</dbReference>
<organism evidence="6 7">
    <name type="scientific">Burkholderia ubonensis</name>
    <dbReference type="NCBI Taxonomy" id="101571"/>
    <lineage>
        <taxon>Bacteria</taxon>
        <taxon>Pseudomonadati</taxon>
        <taxon>Pseudomonadota</taxon>
        <taxon>Betaproteobacteria</taxon>
        <taxon>Burkholderiales</taxon>
        <taxon>Burkholderiaceae</taxon>
        <taxon>Burkholderia</taxon>
        <taxon>Burkholderia cepacia complex</taxon>
    </lineage>
</organism>
<evidence type="ECO:0000256" key="2">
    <source>
        <dbReference type="ARBA" id="ARBA00023125"/>
    </source>
</evidence>
<evidence type="ECO:0000313" key="7">
    <source>
        <dbReference type="Proteomes" id="UP000056453"/>
    </source>
</evidence>
<dbReference type="PROSITE" id="PS50110">
    <property type="entry name" value="RESPONSE_REGULATORY"/>
    <property type="match status" value="1"/>
</dbReference>
<comment type="caution">
    <text evidence="3">Lacks conserved residue(s) required for the propagation of feature annotation.</text>
</comment>
<dbReference type="RefSeq" id="WP_059807923.1">
    <property type="nucleotide sequence ID" value="NZ_LOYM01000124.1"/>
</dbReference>
<evidence type="ECO:0000313" key="6">
    <source>
        <dbReference type="EMBL" id="KVP89312.1"/>
    </source>
</evidence>
<feature type="domain" description="Response regulatory" evidence="5">
    <location>
        <begin position="7"/>
        <end position="126"/>
    </location>
</feature>
<dbReference type="EMBL" id="LPBJ01000095">
    <property type="protein sequence ID" value="KVP89312.1"/>
    <property type="molecule type" value="Genomic_DNA"/>
</dbReference>
<dbReference type="InterPro" id="IPR016032">
    <property type="entry name" value="Sig_transdc_resp-reg_C-effctor"/>
</dbReference>
<dbReference type="InterPro" id="IPR039420">
    <property type="entry name" value="WalR-like"/>
</dbReference>
<dbReference type="GO" id="GO:0006355">
    <property type="term" value="P:regulation of DNA-templated transcription"/>
    <property type="evidence" value="ECO:0007669"/>
    <property type="project" value="InterPro"/>
</dbReference>
<dbReference type="PANTHER" id="PTHR43214">
    <property type="entry name" value="TWO-COMPONENT RESPONSE REGULATOR"/>
    <property type="match status" value="1"/>
</dbReference>
<sequence length="214" mass="23414">MAKETLDVIVADDQPLFALGVERTVASHGIGCVTHRVSDSATLIAILHSHACDVLVTNLMFEGDKHGGGMRTLGYIRRNFPALPIVVFTAADNCAIYREIWRLGVAGLVSKADLPGELLLAIRSAVSGQRYHSTVIRRSFESAPCLRETNHLSPREVEVLQLFVMGLSASEVAERLKRSVKTVSRHKRSGMEKLGVSTDYELFSYMKEFGGGVA</sequence>
<gene>
    <name evidence="6" type="ORF">WJ96_20105</name>
</gene>
<dbReference type="AlphaFoldDB" id="A0AAW3MMB2"/>
<feature type="domain" description="HTH luxR-type" evidence="4">
    <location>
        <begin position="145"/>
        <end position="210"/>
    </location>
</feature>
<accession>A0AAW3MMB2</accession>
<reference evidence="6 7" key="1">
    <citation type="submission" date="2015-11" db="EMBL/GenBank/DDBJ databases">
        <title>Expanding the genomic diversity of Burkholderia species for the development of highly accurate diagnostics.</title>
        <authorList>
            <person name="Sahl J."/>
            <person name="Keim P."/>
            <person name="Wagner D."/>
        </authorList>
    </citation>
    <scope>NUCLEOTIDE SEQUENCE [LARGE SCALE GENOMIC DNA]</scope>
    <source>
        <strain evidence="6 7">MSMB1808WGS</strain>
    </source>
</reference>
<evidence type="ECO:0008006" key="8">
    <source>
        <dbReference type="Google" id="ProtNLM"/>
    </source>
</evidence>
<dbReference type="InterPro" id="IPR011006">
    <property type="entry name" value="CheY-like_superfamily"/>
</dbReference>
<evidence type="ECO:0000256" key="1">
    <source>
        <dbReference type="ARBA" id="ARBA00022553"/>
    </source>
</evidence>
<dbReference type="InterPro" id="IPR036388">
    <property type="entry name" value="WH-like_DNA-bd_sf"/>
</dbReference>
<dbReference type="Pfam" id="PF00196">
    <property type="entry name" value="GerE"/>
    <property type="match status" value="1"/>
</dbReference>
<dbReference type="SUPFAM" id="SSF46894">
    <property type="entry name" value="C-terminal effector domain of the bipartite response regulators"/>
    <property type="match status" value="1"/>
</dbReference>
<keyword evidence="7" id="KW-1185">Reference proteome</keyword>
<dbReference type="SUPFAM" id="SSF52172">
    <property type="entry name" value="CheY-like"/>
    <property type="match status" value="1"/>
</dbReference>